<protein>
    <submittedName>
        <fullName evidence="1">Uncharacterized protein</fullName>
    </submittedName>
</protein>
<dbReference type="EMBL" id="AKHW03005917">
    <property type="protein sequence ID" value="KYO25123.1"/>
    <property type="molecule type" value="Genomic_DNA"/>
</dbReference>
<evidence type="ECO:0000313" key="1">
    <source>
        <dbReference type="EMBL" id="KYO25123.1"/>
    </source>
</evidence>
<sequence>MWVHQAKEGFGLGPPISWTYHFSTGPKASLGIHQTPCSTPVSLEALSSSWPRNSPFPYKMKIHLELHLMSSLCLLSVDDVYEQYWLAAECLMVHKIKPRLSAALRLPSGSHVVKACWEYKFQTDNQLLSQENIPLVKGR</sequence>
<accession>A0A151MKZ7</accession>
<name>A0A151MKZ7_ALLMI</name>
<gene>
    <name evidence="1" type="ORF">Y1Q_0001758</name>
</gene>
<dbReference type="Proteomes" id="UP000050525">
    <property type="component" value="Unassembled WGS sequence"/>
</dbReference>
<comment type="caution">
    <text evidence="1">The sequence shown here is derived from an EMBL/GenBank/DDBJ whole genome shotgun (WGS) entry which is preliminary data.</text>
</comment>
<reference evidence="1 2" key="1">
    <citation type="journal article" date="2012" name="Genome Biol.">
        <title>Sequencing three crocodilian genomes to illuminate the evolution of archosaurs and amniotes.</title>
        <authorList>
            <person name="St John J.A."/>
            <person name="Braun E.L."/>
            <person name="Isberg S.R."/>
            <person name="Miles L.G."/>
            <person name="Chong A.Y."/>
            <person name="Gongora J."/>
            <person name="Dalzell P."/>
            <person name="Moran C."/>
            <person name="Bed'hom B."/>
            <person name="Abzhanov A."/>
            <person name="Burgess S.C."/>
            <person name="Cooksey A.M."/>
            <person name="Castoe T.A."/>
            <person name="Crawford N.G."/>
            <person name="Densmore L.D."/>
            <person name="Drew J.C."/>
            <person name="Edwards S.V."/>
            <person name="Faircloth B.C."/>
            <person name="Fujita M.K."/>
            <person name="Greenwold M.J."/>
            <person name="Hoffmann F.G."/>
            <person name="Howard J.M."/>
            <person name="Iguchi T."/>
            <person name="Janes D.E."/>
            <person name="Khan S.Y."/>
            <person name="Kohno S."/>
            <person name="de Koning A.J."/>
            <person name="Lance S.L."/>
            <person name="McCarthy F.M."/>
            <person name="McCormack J.E."/>
            <person name="Merchant M.E."/>
            <person name="Peterson D.G."/>
            <person name="Pollock D.D."/>
            <person name="Pourmand N."/>
            <person name="Raney B.J."/>
            <person name="Roessler K.A."/>
            <person name="Sanford J.R."/>
            <person name="Sawyer R.H."/>
            <person name="Schmidt C.J."/>
            <person name="Triplett E.W."/>
            <person name="Tuberville T.D."/>
            <person name="Venegas-Anaya M."/>
            <person name="Howard J.T."/>
            <person name="Jarvis E.D."/>
            <person name="Guillette L.J.Jr."/>
            <person name="Glenn T.C."/>
            <person name="Green R.E."/>
            <person name="Ray D.A."/>
        </authorList>
    </citation>
    <scope>NUCLEOTIDE SEQUENCE [LARGE SCALE GENOMIC DNA]</scope>
    <source>
        <strain evidence="1">KSC_2009_1</strain>
    </source>
</reference>
<evidence type="ECO:0000313" key="2">
    <source>
        <dbReference type="Proteomes" id="UP000050525"/>
    </source>
</evidence>
<proteinExistence type="predicted"/>
<dbReference type="AlphaFoldDB" id="A0A151MKZ7"/>
<organism evidence="1 2">
    <name type="scientific">Alligator mississippiensis</name>
    <name type="common">American alligator</name>
    <dbReference type="NCBI Taxonomy" id="8496"/>
    <lineage>
        <taxon>Eukaryota</taxon>
        <taxon>Metazoa</taxon>
        <taxon>Chordata</taxon>
        <taxon>Craniata</taxon>
        <taxon>Vertebrata</taxon>
        <taxon>Euteleostomi</taxon>
        <taxon>Archelosauria</taxon>
        <taxon>Archosauria</taxon>
        <taxon>Crocodylia</taxon>
        <taxon>Alligatoridae</taxon>
        <taxon>Alligatorinae</taxon>
        <taxon>Alligator</taxon>
    </lineage>
</organism>
<keyword evidence="2" id="KW-1185">Reference proteome</keyword>